<keyword evidence="2" id="KW-1185">Reference proteome</keyword>
<organism evidence="1 2">
    <name type="scientific">Rhizopus oryzae</name>
    <name type="common">Mucormycosis agent</name>
    <name type="synonym">Rhizopus arrhizus var. delemar</name>
    <dbReference type="NCBI Taxonomy" id="64495"/>
    <lineage>
        <taxon>Eukaryota</taxon>
        <taxon>Fungi</taxon>
        <taxon>Fungi incertae sedis</taxon>
        <taxon>Mucoromycota</taxon>
        <taxon>Mucoromycotina</taxon>
        <taxon>Mucoromycetes</taxon>
        <taxon>Mucorales</taxon>
        <taxon>Mucorineae</taxon>
        <taxon>Rhizopodaceae</taxon>
        <taxon>Rhizopus</taxon>
    </lineage>
</organism>
<comment type="caution">
    <text evidence="1">The sequence shown here is derived from an EMBL/GenBank/DDBJ whole genome shotgun (WGS) entry which is preliminary data.</text>
</comment>
<dbReference type="OrthoDB" id="2250058at2759"/>
<name>A0A9P6WXD5_RHIOR</name>
<sequence>MSNSKPTISQEQRIFEIEERVYRLLAPEFRTKYLAYRKVPTYPEDQRINYGRKTAEYFESIANKFASDFILNNNRQIILEEDTNLEESPMSYNNNTNINMENLAQLIASAISSAMPKNTENTNSHIRIPVPSTYGGDRNAATINIWIQEVERYLQFYNVPSNQ</sequence>
<evidence type="ECO:0000313" key="2">
    <source>
        <dbReference type="Proteomes" id="UP000716291"/>
    </source>
</evidence>
<proteinExistence type="predicted"/>
<reference evidence="1" key="1">
    <citation type="journal article" date="2020" name="Microb. Genom.">
        <title>Genetic diversity of clinical and environmental Mucorales isolates obtained from an investigation of mucormycosis cases among solid organ transplant recipients.</title>
        <authorList>
            <person name="Nguyen M.H."/>
            <person name="Kaul D."/>
            <person name="Muto C."/>
            <person name="Cheng S.J."/>
            <person name="Richter R.A."/>
            <person name="Bruno V.M."/>
            <person name="Liu G."/>
            <person name="Beyhan S."/>
            <person name="Sundermann A.J."/>
            <person name="Mounaud S."/>
            <person name="Pasculle A.W."/>
            <person name="Nierman W.C."/>
            <person name="Driscoll E."/>
            <person name="Cumbie R."/>
            <person name="Clancy C.J."/>
            <person name="Dupont C.L."/>
        </authorList>
    </citation>
    <scope>NUCLEOTIDE SEQUENCE</scope>
    <source>
        <strain evidence="1">GL11</strain>
    </source>
</reference>
<protein>
    <submittedName>
        <fullName evidence="1">Uncharacterized protein</fullName>
    </submittedName>
</protein>
<evidence type="ECO:0000313" key="1">
    <source>
        <dbReference type="EMBL" id="KAG1300692.1"/>
    </source>
</evidence>
<gene>
    <name evidence="1" type="ORF">G6F64_012463</name>
</gene>
<dbReference type="AlphaFoldDB" id="A0A9P6WXD5"/>
<dbReference type="Proteomes" id="UP000716291">
    <property type="component" value="Unassembled WGS sequence"/>
</dbReference>
<accession>A0A9P6WXD5</accession>
<dbReference type="EMBL" id="JAANQT010003845">
    <property type="protein sequence ID" value="KAG1300692.1"/>
    <property type="molecule type" value="Genomic_DNA"/>
</dbReference>